<evidence type="ECO:0000313" key="2">
    <source>
        <dbReference type="EMBL" id="GEZ61119.1"/>
    </source>
</evidence>
<comment type="caution">
    <text evidence="2">The sequence shown here is derived from an EMBL/GenBank/DDBJ whole genome shotgun (WGS) entry which is preliminary data.</text>
</comment>
<dbReference type="AlphaFoldDB" id="A0A699IFG6"/>
<evidence type="ECO:0008006" key="3">
    <source>
        <dbReference type="Google" id="ProtNLM"/>
    </source>
</evidence>
<proteinExistence type="predicted"/>
<dbReference type="EMBL" id="BKCJ010300334">
    <property type="protein sequence ID" value="GEZ61119.1"/>
    <property type="molecule type" value="Genomic_DNA"/>
</dbReference>
<accession>A0A699IFG6</accession>
<reference evidence="2" key="1">
    <citation type="journal article" date="2019" name="Sci. Rep.">
        <title>Draft genome of Tanacetum cinerariifolium, the natural source of mosquito coil.</title>
        <authorList>
            <person name="Yamashiro T."/>
            <person name="Shiraishi A."/>
            <person name="Satake H."/>
            <person name="Nakayama K."/>
        </authorList>
    </citation>
    <scope>NUCLEOTIDE SEQUENCE</scope>
</reference>
<organism evidence="2">
    <name type="scientific">Tanacetum cinerariifolium</name>
    <name type="common">Dalmatian daisy</name>
    <name type="synonym">Chrysanthemum cinerariifolium</name>
    <dbReference type="NCBI Taxonomy" id="118510"/>
    <lineage>
        <taxon>Eukaryota</taxon>
        <taxon>Viridiplantae</taxon>
        <taxon>Streptophyta</taxon>
        <taxon>Embryophyta</taxon>
        <taxon>Tracheophyta</taxon>
        <taxon>Spermatophyta</taxon>
        <taxon>Magnoliopsida</taxon>
        <taxon>eudicotyledons</taxon>
        <taxon>Gunneridae</taxon>
        <taxon>Pentapetalae</taxon>
        <taxon>asterids</taxon>
        <taxon>campanulids</taxon>
        <taxon>Asterales</taxon>
        <taxon>Asteraceae</taxon>
        <taxon>Asteroideae</taxon>
        <taxon>Anthemideae</taxon>
        <taxon>Anthemidinae</taxon>
        <taxon>Tanacetum</taxon>
    </lineage>
</organism>
<feature type="non-terminal residue" evidence="2">
    <location>
        <position position="337"/>
    </location>
</feature>
<feature type="region of interest" description="Disordered" evidence="1">
    <location>
        <begin position="307"/>
        <end position="337"/>
    </location>
</feature>
<sequence length="337" mass="37113">MRYEKPPPQLKFYKEFFSSQWKFLIHTLLQCLSAKRTAWNEFSSAMASAVVCLATGQKFNFSNHKTKYTSHALSQKVFANMMRVGKGFSRNETPLFATMLVQPQPQADEGVHTPGSDEGRLELLHELMEACAKLSQRVLDLETDRTAQALEIRRMIAVMDVDAEISFVDETKGRNDENDDNLMFDVGALDDDKVLVKTAKVVVDETVGEVSADEPAVTTVSTPVTTTGVTISAAKPIITTTIDFSEVDMTLAKALVKLKTSKPKVVTTAVVLTTATTVLIAVSRPYAKGITIQEPIMQAATPIISSSKDKGKAKMAEPERPMKIKDQIDHDSKVARI</sequence>
<gene>
    <name evidence="2" type="ORF">Tci_533092</name>
</gene>
<evidence type="ECO:0000256" key="1">
    <source>
        <dbReference type="SAM" id="MobiDB-lite"/>
    </source>
</evidence>
<name>A0A699IFG6_TANCI</name>
<protein>
    <recommendedName>
        <fullName evidence="3">Glutamic acid-rich protein-like</fullName>
    </recommendedName>
</protein>